<gene>
    <name evidence="5" type="ORF">MNB_SV-5-14</name>
</gene>
<dbReference type="PIRSF" id="PIRSF002849">
    <property type="entry name" value="AAA_ATPase_chaperone_MoxR_prd"/>
    <property type="match status" value="1"/>
</dbReference>
<dbReference type="InterPro" id="IPR041628">
    <property type="entry name" value="ChlI/MoxR_AAA_lid"/>
</dbReference>
<dbReference type="CDD" id="cd00009">
    <property type="entry name" value="AAA"/>
    <property type="match status" value="1"/>
</dbReference>
<reference evidence="5" key="1">
    <citation type="submission" date="2016-10" db="EMBL/GenBank/DDBJ databases">
        <authorList>
            <person name="de Groot N.N."/>
        </authorList>
    </citation>
    <scope>NUCLEOTIDE SEQUENCE</scope>
</reference>
<dbReference type="Pfam" id="PF17863">
    <property type="entry name" value="AAA_lid_2"/>
    <property type="match status" value="1"/>
</dbReference>
<dbReference type="PANTHER" id="PTHR42759:SF1">
    <property type="entry name" value="MAGNESIUM-CHELATASE SUBUNIT CHLD"/>
    <property type="match status" value="1"/>
</dbReference>
<keyword evidence="2" id="KW-0067">ATP-binding</keyword>
<evidence type="ECO:0000259" key="4">
    <source>
        <dbReference type="Pfam" id="PF17863"/>
    </source>
</evidence>
<name>A0A1W1EEB4_9ZZZZ</name>
<accession>A0A1W1EEB4</accession>
<dbReference type="GO" id="GO:0016887">
    <property type="term" value="F:ATP hydrolysis activity"/>
    <property type="evidence" value="ECO:0007669"/>
    <property type="project" value="InterPro"/>
</dbReference>
<dbReference type="Pfam" id="PF07726">
    <property type="entry name" value="AAA_3"/>
    <property type="match status" value="1"/>
</dbReference>
<dbReference type="FunFam" id="3.40.50.300:FF:000640">
    <property type="entry name" value="MoxR family ATPase"/>
    <property type="match status" value="1"/>
</dbReference>
<evidence type="ECO:0000256" key="1">
    <source>
        <dbReference type="ARBA" id="ARBA00022741"/>
    </source>
</evidence>
<dbReference type="Gene3D" id="1.10.8.80">
    <property type="entry name" value="Magnesium chelatase subunit I, C-Terminal domain"/>
    <property type="match status" value="1"/>
</dbReference>
<dbReference type="AlphaFoldDB" id="A0A1W1EEB4"/>
<dbReference type="InterPro" id="IPR050764">
    <property type="entry name" value="CbbQ/NirQ/NorQ/GpvN"/>
</dbReference>
<organism evidence="5">
    <name type="scientific">hydrothermal vent metagenome</name>
    <dbReference type="NCBI Taxonomy" id="652676"/>
    <lineage>
        <taxon>unclassified sequences</taxon>
        <taxon>metagenomes</taxon>
        <taxon>ecological metagenomes</taxon>
    </lineage>
</organism>
<evidence type="ECO:0000313" key="5">
    <source>
        <dbReference type="EMBL" id="SFZ98356.1"/>
    </source>
</evidence>
<dbReference type="InterPro" id="IPR011703">
    <property type="entry name" value="ATPase_AAA-3"/>
</dbReference>
<evidence type="ECO:0000256" key="2">
    <source>
        <dbReference type="ARBA" id="ARBA00022840"/>
    </source>
</evidence>
<dbReference type="EMBL" id="FPKX01000047">
    <property type="protein sequence ID" value="SFZ98356.1"/>
    <property type="molecule type" value="Genomic_DNA"/>
</dbReference>
<feature type="domain" description="ChlI/MoxR AAA lid" evidence="4">
    <location>
        <begin position="241"/>
        <end position="308"/>
    </location>
</feature>
<dbReference type="PANTHER" id="PTHR42759">
    <property type="entry name" value="MOXR FAMILY PROTEIN"/>
    <property type="match status" value="1"/>
</dbReference>
<proteinExistence type="predicted"/>
<dbReference type="InterPro" id="IPR027417">
    <property type="entry name" value="P-loop_NTPase"/>
</dbReference>
<sequence>MSQIIENIKTEIGKVLVGQEKMVEGLLAGLLCRGHILLEGVPGLAKTTAVNALAKTLGLNFKRVQFTPDLLPSDIIGTEIYDPSNNSFKIKHGPIFTNLLLADEINRAPAKVQSALLEVMQERQVTIGDETFKIDLPFLVMATQNPVEQEGAYELPEAQLDRFMMKVVVGYNTKEEELEIARRVANNSFETIKQVATEEDLESIRKEALNIHMDEEIEEYIVELVAATRNPKEYGLEELEAYIEFGASPRASIDMYKASRAIAYLKGQDYVSPMEIAYIAKEILRHRIILSYEAQAEDITQDYIIEKILAAVPIP</sequence>
<feature type="domain" description="ATPase AAA-3" evidence="3">
    <location>
        <begin position="35"/>
        <end position="165"/>
    </location>
</feature>
<evidence type="ECO:0000259" key="3">
    <source>
        <dbReference type="Pfam" id="PF07726"/>
    </source>
</evidence>
<dbReference type="GO" id="GO:0005524">
    <property type="term" value="F:ATP binding"/>
    <property type="evidence" value="ECO:0007669"/>
    <property type="project" value="UniProtKB-KW"/>
</dbReference>
<dbReference type="SUPFAM" id="SSF52540">
    <property type="entry name" value="P-loop containing nucleoside triphosphate hydrolases"/>
    <property type="match status" value="1"/>
</dbReference>
<keyword evidence="1" id="KW-0547">Nucleotide-binding</keyword>
<dbReference type="Gene3D" id="3.40.50.300">
    <property type="entry name" value="P-loop containing nucleotide triphosphate hydrolases"/>
    <property type="match status" value="1"/>
</dbReference>
<protein>
    <submittedName>
        <fullName evidence="5">MoxR-like ATPases</fullName>
    </submittedName>
</protein>